<keyword evidence="3" id="KW-0472">Membrane</keyword>
<dbReference type="AlphaFoldDB" id="A0AAN7W081"/>
<dbReference type="SUPFAM" id="SSF52058">
    <property type="entry name" value="L domain-like"/>
    <property type="match status" value="1"/>
</dbReference>
<dbReference type="PROSITE" id="PS51450">
    <property type="entry name" value="LRR"/>
    <property type="match status" value="3"/>
</dbReference>
<keyword evidence="2" id="KW-0677">Repeat</keyword>
<dbReference type="InterPro" id="IPR003591">
    <property type="entry name" value="Leu-rich_rpt_typical-subtyp"/>
</dbReference>
<keyword evidence="5" id="KW-1185">Reference proteome</keyword>
<evidence type="ECO:0000313" key="5">
    <source>
        <dbReference type="Proteomes" id="UP001329430"/>
    </source>
</evidence>
<dbReference type="PANTHER" id="PTHR24366">
    <property type="entry name" value="IG(IMMUNOGLOBULIN) AND LRR(LEUCINE RICH REPEAT) DOMAINS"/>
    <property type="match status" value="1"/>
</dbReference>
<dbReference type="PANTHER" id="PTHR24366:SF168">
    <property type="entry name" value="GH22922P-RELATED"/>
    <property type="match status" value="1"/>
</dbReference>
<organism evidence="4 5">
    <name type="scientific">Pyrocoelia pectoralis</name>
    <dbReference type="NCBI Taxonomy" id="417401"/>
    <lineage>
        <taxon>Eukaryota</taxon>
        <taxon>Metazoa</taxon>
        <taxon>Ecdysozoa</taxon>
        <taxon>Arthropoda</taxon>
        <taxon>Hexapoda</taxon>
        <taxon>Insecta</taxon>
        <taxon>Pterygota</taxon>
        <taxon>Neoptera</taxon>
        <taxon>Endopterygota</taxon>
        <taxon>Coleoptera</taxon>
        <taxon>Polyphaga</taxon>
        <taxon>Elateriformia</taxon>
        <taxon>Elateroidea</taxon>
        <taxon>Lampyridae</taxon>
        <taxon>Lampyrinae</taxon>
        <taxon>Pyrocoelia</taxon>
    </lineage>
</organism>
<evidence type="ECO:0000256" key="2">
    <source>
        <dbReference type="ARBA" id="ARBA00022737"/>
    </source>
</evidence>
<sequence length="662" mass="75994">MPAFSYLSFEHSHVPTIFVSLFSNFTSVTHLYMNATHVEHIQQGGFNGLDKLQVLQLANNELTEIPRGILNHLSHLVILNISHNHIDMIENNAFMGLLALKKLILNHNNVKVLHPNTFPYLKFIQVIDLSYNMIIDVSRNAFENNSQNEGNFVTNEINLDLSHNYIKSLNLSYISVPFTTLNVYNNSLNEFISFNSSYLHYLSLGNNNISNIHLVGEMLTYLDLRANRISELNSNLLTHSKLLQTVDLSYNYLHSLHDDFFMTLTSLLSLSLNNNNLVHVPIGCFHSLSSLQLLNISGNKIPEFEHGTFSGLNKLVTLDISNNILTYLYESTFHPLVKLESLYLDHNLITSFDPYYVTEHLKALKGVSLNYNPWNCKSLSNIFFILTSKGVTVFEGKAKKTVNIKGITCTNKKSQMSDHTTSQDISKQVNDLQTFYSFFNSQFEQFFKNVSYAHFEELKFLDDFQKLLSNIPNEHENITSNNAIFRQLNDTMSKLVIEFQSLPDKLANYSANERNQLQEYIVSRYFNSESINRTICTHFDKDKELDSSIVSQLSSLNQFLNANFNNSSYYKFSQSNNLSKYGSEYKENDSPKFDKFVNVDDRVVTEISGLQHRLNTLLIIIIIVLCCLLILLVIKSFNNPLQKFTRRNDNMSADSRATMEMI</sequence>
<comment type="caution">
    <text evidence="4">The sequence shown here is derived from an EMBL/GenBank/DDBJ whole genome shotgun (WGS) entry which is preliminary data.</text>
</comment>
<dbReference type="InterPro" id="IPR001611">
    <property type="entry name" value="Leu-rich_rpt"/>
</dbReference>
<dbReference type="Proteomes" id="UP001329430">
    <property type="component" value="Chromosome 1"/>
</dbReference>
<evidence type="ECO:0000313" key="4">
    <source>
        <dbReference type="EMBL" id="KAK5650734.1"/>
    </source>
</evidence>
<dbReference type="EMBL" id="JAVRBK010000001">
    <property type="protein sequence ID" value="KAK5650734.1"/>
    <property type="molecule type" value="Genomic_DNA"/>
</dbReference>
<accession>A0AAN7W081</accession>
<keyword evidence="1" id="KW-0433">Leucine-rich repeat</keyword>
<dbReference type="FunFam" id="3.80.10.10:FF:001164">
    <property type="entry name" value="GH01279p"/>
    <property type="match status" value="1"/>
</dbReference>
<keyword evidence="3" id="KW-0812">Transmembrane</keyword>
<dbReference type="Gene3D" id="3.80.10.10">
    <property type="entry name" value="Ribonuclease Inhibitor"/>
    <property type="match status" value="3"/>
</dbReference>
<evidence type="ECO:0000256" key="1">
    <source>
        <dbReference type="ARBA" id="ARBA00022614"/>
    </source>
</evidence>
<protein>
    <submittedName>
        <fullName evidence="4">Uncharacterized protein</fullName>
    </submittedName>
</protein>
<dbReference type="InterPro" id="IPR032675">
    <property type="entry name" value="LRR_dom_sf"/>
</dbReference>
<keyword evidence="3" id="KW-1133">Transmembrane helix</keyword>
<feature type="transmembrane region" description="Helical" evidence="3">
    <location>
        <begin position="617"/>
        <end position="637"/>
    </location>
</feature>
<evidence type="ECO:0000256" key="3">
    <source>
        <dbReference type="SAM" id="Phobius"/>
    </source>
</evidence>
<dbReference type="Pfam" id="PF13855">
    <property type="entry name" value="LRR_8"/>
    <property type="match status" value="2"/>
</dbReference>
<dbReference type="SMART" id="SM00369">
    <property type="entry name" value="LRR_TYP"/>
    <property type="match status" value="11"/>
</dbReference>
<name>A0AAN7W081_9COLE</name>
<gene>
    <name evidence="4" type="ORF">RI129_001763</name>
</gene>
<proteinExistence type="predicted"/>
<reference evidence="4 5" key="1">
    <citation type="journal article" date="2024" name="Insects">
        <title>An Improved Chromosome-Level Genome Assembly of the Firefly Pyrocoelia pectoralis.</title>
        <authorList>
            <person name="Fu X."/>
            <person name="Meyer-Rochow V.B."/>
            <person name="Ballantyne L."/>
            <person name="Zhu X."/>
        </authorList>
    </citation>
    <scope>NUCLEOTIDE SEQUENCE [LARGE SCALE GENOMIC DNA]</scope>
    <source>
        <strain evidence="4">XCY_ONT2</strain>
    </source>
</reference>